<gene>
    <name evidence="5" type="ORF">KC222_20965</name>
</gene>
<keyword evidence="1 2" id="KW-0238">DNA-binding</keyword>
<feature type="domain" description="OmpR/PhoB-type" evidence="4">
    <location>
        <begin position="3"/>
        <end position="103"/>
    </location>
</feature>
<dbReference type="Proteomes" id="UP000686327">
    <property type="component" value="Unassembled WGS sequence"/>
</dbReference>
<evidence type="ECO:0000256" key="2">
    <source>
        <dbReference type="PROSITE-ProRule" id="PRU01091"/>
    </source>
</evidence>
<evidence type="ECO:0000256" key="1">
    <source>
        <dbReference type="ARBA" id="ARBA00023125"/>
    </source>
</evidence>
<proteinExistence type="predicted"/>
<reference evidence="6" key="1">
    <citation type="submission" date="2023-07" db="EMBL/GenBank/DDBJ databases">
        <title>Cedecea davisae an AmpC producer and its therapeutic implications.</title>
        <authorList>
            <person name="Notter J."/>
        </authorList>
    </citation>
    <scope>NUCLEOTIDE SEQUENCE [LARGE SCALE GENOMIC DNA]</scope>
    <source>
        <strain evidence="6">1</strain>
    </source>
</reference>
<comment type="caution">
    <text evidence="5">The sequence shown here is derived from an EMBL/GenBank/DDBJ whole genome shotgun (WGS) entry which is preliminary data.</text>
</comment>
<keyword evidence="3" id="KW-0812">Transmembrane</keyword>
<dbReference type="Pfam" id="PF00486">
    <property type="entry name" value="Trans_reg_C"/>
    <property type="match status" value="1"/>
</dbReference>
<evidence type="ECO:0000313" key="6">
    <source>
        <dbReference type="Proteomes" id="UP000686327"/>
    </source>
</evidence>
<dbReference type="PROSITE" id="PS51755">
    <property type="entry name" value="OMPR_PHOB"/>
    <property type="match status" value="1"/>
</dbReference>
<organism evidence="5 6">
    <name type="scientific">Cedecea davisae</name>
    <dbReference type="NCBI Taxonomy" id="158484"/>
    <lineage>
        <taxon>Bacteria</taxon>
        <taxon>Pseudomonadati</taxon>
        <taxon>Pseudomonadota</taxon>
        <taxon>Gammaproteobacteria</taxon>
        <taxon>Enterobacterales</taxon>
        <taxon>Enterobacteriaceae</taxon>
        <taxon>Cedecea</taxon>
    </lineage>
</organism>
<evidence type="ECO:0000313" key="5">
    <source>
        <dbReference type="EMBL" id="MBU4684470.1"/>
    </source>
</evidence>
<evidence type="ECO:0000256" key="3">
    <source>
        <dbReference type="SAM" id="Phobius"/>
    </source>
</evidence>
<sequence>MNKRYCSVNDWLIDISSGSILNLTSGERKRLGEYQLKLLDTLTQNAGKILTREELTTLVWERRVIGNNSLPNAIHALRTALEDDGKQQRIIKTIPKKGYLLEQDYCCVIEKEEEEVRDNSDDILQSESVLYEEQPNAEPEIQEMAPLQPEPLLPQPAPLPAVAVARAPRWWRSMPGMTLLVIAALLLVSSATWFFFDAGRNRLMYKEQESNVYSNIHLYEIYPASHDDVGKDQLYTKLKGTLYQMNQLLKGQSIMMNIYYQSIDQTLNYTFSLESSCDRKQLAMAIYHWRIDGNQLNNLILRETRRKIGEMEGCTLG</sequence>
<protein>
    <submittedName>
        <fullName evidence="5">Transcriptional regulator</fullName>
    </submittedName>
</protein>
<dbReference type="CDD" id="cd00383">
    <property type="entry name" value="trans_reg_C"/>
    <property type="match status" value="1"/>
</dbReference>
<feature type="transmembrane region" description="Helical" evidence="3">
    <location>
        <begin position="176"/>
        <end position="196"/>
    </location>
</feature>
<feature type="DNA-binding region" description="OmpR/PhoB-type" evidence="2">
    <location>
        <begin position="3"/>
        <end position="103"/>
    </location>
</feature>
<dbReference type="InterPro" id="IPR001867">
    <property type="entry name" value="OmpR/PhoB-type_DNA-bd"/>
</dbReference>
<accession>A0ABS6DMM0</accession>
<keyword evidence="3" id="KW-0472">Membrane</keyword>
<keyword evidence="6" id="KW-1185">Reference proteome</keyword>
<dbReference type="EMBL" id="JAGRYU010000035">
    <property type="protein sequence ID" value="MBU4684470.1"/>
    <property type="molecule type" value="Genomic_DNA"/>
</dbReference>
<evidence type="ECO:0000259" key="4">
    <source>
        <dbReference type="PROSITE" id="PS51755"/>
    </source>
</evidence>
<name>A0ABS6DMM0_9ENTR</name>
<dbReference type="SMART" id="SM00862">
    <property type="entry name" value="Trans_reg_C"/>
    <property type="match status" value="1"/>
</dbReference>
<keyword evidence="3" id="KW-1133">Transmembrane helix</keyword>
<dbReference type="RefSeq" id="WP_216377177.1">
    <property type="nucleotide sequence ID" value="NZ_JAGRYT010000038.1"/>
</dbReference>